<comment type="caution">
    <text evidence="12">The sequence shown here is derived from an EMBL/GenBank/DDBJ whole genome shotgun (WGS) entry which is preliminary data.</text>
</comment>
<evidence type="ECO:0000259" key="11">
    <source>
        <dbReference type="SMART" id="SM00845"/>
    </source>
</evidence>
<dbReference type="InterPro" id="IPR017959">
    <property type="entry name" value="Asn/Gln-tRNA_amidoTrfase_suB/E"/>
</dbReference>
<keyword evidence="12" id="KW-0808">Transferase</keyword>
<evidence type="ECO:0000256" key="7">
    <source>
        <dbReference type="ARBA" id="ARBA00024799"/>
    </source>
</evidence>
<dbReference type="Gene3D" id="1.10.10.410">
    <property type="match status" value="1"/>
</dbReference>
<feature type="domain" description="Asn/Gln amidotransferase" evidence="11">
    <location>
        <begin position="319"/>
        <end position="429"/>
    </location>
</feature>
<dbReference type="GO" id="GO:0050567">
    <property type="term" value="F:glutaminyl-tRNA synthase (glutamine-hydrolyzing) activity"/>
    <property type="evidence" value="ECO:0007669"/>
    <property type="project" value="UniProtKB-UniRule"/>
</dbReference>
<keyword evidence="3 10" id="KW-0436">Ligase</keyword>
<evidence type="ECO:0000256" key="10">
    <source>
        <dbReference type="HAMAP-Rule" id="MF_00121"/>
    </source>
</evidence>
<dbReference type="NCBIfam" id="NF004012">
    <property type="entry name" value="PRK05477.1-2"/>
    <property type="match status" value="1"/>
</dbReference>
<dbReference type="GO" id="GO:0050566">
    <property type="term" value="F:asparaginyl-tRNA synthase (glutamine-hydrolyzing) activity"/>
    <property type="evidence" value="ECO:0007669"/>
    <property type="project" value="RHEA"/>
</dbReference>
<dbReference type="AlphaFoldDB" id="A0A2M8L5J4"/>
<comment type="catalytic activity">
    <reaction evidence="8 10">
        <text>L-aspartyl-tRNA(Asn) + L-glutamine + ATP + H2O = L-asparaginyl-tRNA(Asn) + L-glutamate + ADP + phosphate + 2 H(+)</text>
        <dbReference type="Rhea" id="RHEA:14513"/>
        <dbReference type="Rhea" id="RHEA-COMP:9674"/>
        <dbReference type="Rhea" id="RHEA-COMP:9677"/>
        <dbReference type="ChEBI" id="CHEBI:15377"/>
        <dbReference type="ChEBI" id="CHEBI:15378"/>
        <dbReference type="ChEBI" id="CHEBI:29985"/>
        <dbReference type="ChEBI" id="CHEBI:30616"/>
        <dbReference type="ChEBI" id="CHEBI:43474"/>
        <dbReference type="ChEBI" id="CHEBI:58359"/>
        <dbReference type="ChEBI" id="CHEBI:78515"/>
        <dbReference type="ChEBI" id="CHEBI:78516"/>
        <dbReference type="ChEBI" id="CHEBI:456216"/>
    </reaction>
</comment>
<evidence type="ECO:0000313" key="12">
    <source>
        <dbReference type="EMBL" id="PJE69072.1"/>
    </source>
</evidence>
<keyword evidence="4 10" id="KW-0547">Nucleotide-binding</keyword>
<dbReference type="PROSITE" id="PS01234">
    <property type="entry name" value="GATB"/>
    <property type="match status" value="1"/>
</dbReference>
<dbReference type="InterPro" id="IPR004413">
    <property type="entry name" value="GatB"/>
</dbReference>
<dbReference type="SMART" id="SM00845">
    <property type="entry name" value="GatB_Yqey"/>
    <property type="match status" value="1"/>
</dbReference>
<dbReference type="Gene3D" id="1.10.150.380">
    <property type="entry name" value="GatB domain, N-terminal subdomain"/>
    <property type="match status" value="1"/>
</dbReference>
<comment type="function">
    <text evidence="7 10">Allows the formation of correctly charged Asn-tRNA(Asn) or Gln-tRNA(Gln) through the transamidation of misacylated Asp-tRNA(Asn) or Glu-tRNA(Gln) in organisms which lack either or both of asparaginyl-tRNA or glutaminyl-tRNA synthetases. The reaction takes place in the presence of glutamine and ATP through an activated phospho-Asp-tRNA(Asn) or phospho-Glu-tRNA(Gln).</text>
</comment>
<evidence type="ECO:0000256" key="2">
    <source>
        <dbReference type="ARBA" id="ARBA00011123"/>
    </source>
</evidence>
<dbReference type="GO" id="GO:0016740">
    <property type="term" value="F:transferase activity"/>
    <property type="evidence" value="ECO:0007669"/>
    <property type="project" value="UniProtKB-KW"/>
</dbReference>
<accession>A0A2M8L5J4</accession>
<dbReference type="SUPFAM" id="SSF89095">
    <property type="entry name" value="GatB/YqeY motif"/>
    <property type="match status" value="1"/>
</dbReference>
<dbReference type="InterPro" id="IPR017958">
    <property type="entry name" value="Gln-tRNA_amidoTrfase_suB_CS"/>
</dbReference>
<protein>
    <recommendedName>
        <fullName evidence="10">Aspartyl/glutamyl-tRNA(Asn/Gln) amidotransferase subunit B</fullName>
        <shortName evidence="10">Asp/Glu-ADT subunit B</shortName>
        <ecNumber evidence="10">6.3.5.-</ecNumber>
    </recommendedName>
</protein>
<evidence type="ECO:0000256" key="6">
    <source>
        <dbReference type="ARBA" id="ARBA00022917"/>
    </source>
</evidence>
<evidence type="ECO:0000256" key="4">
    <source>
        <dbReference type="ARBA" id="ARBA00022741"/>
    </source>
</evidence>
<reference evidence="13" key="1">
    <citation type="submission" date="2017-09" db="EMBL/GenBank/DDBJ databases">
        <title>Depth-based differentiation of microbial function through sediment-hosted aquifers and enrichment of novel symbionts in the deep terrestrial subsurface.</title>
        <authorList>
            <person name="Probst A.J."/>
            <person name="Ladd B."/>
            <person name="Jarett J.K."/>
            <person name="Geller-Mcgrath D.E."/>
            <person name="Sieber C.M.K."/>
            <person name="Emerson J.B."/>
            <person name="Anantharaman K."/>
            <person name="Thomas B.C."/>
            <person name="Malmstrom R."/>
            <person name="Stieglmeier M."/>
            <person name="Klingl A."/>
            <person name="Woyke T."/>
            <person name="Ryan C.M."/>
            <person name="Banfield J.F."/>
        </authorList>
    </citation>
    <scope>NUCLEOTIDE SEQUENCE [LARGE SCALE GENOMIC DNA]</scope>
</reference>
<evidence type="ECO:0000313" key="13">
    <source>
        <dbReference type="Proteomes" id="UP000229500"/>
    </source>
</evidence>
<dbReference type="HAMAP" id="MF_00121">
    <property type="entry name" value="GatB"/>
    <property type="match status" value="1"/>
</dbReference>
<dbReference type="NCBIfam" id="TIGR00133">
    <property type="entry name" value="gatB"/>
    <property type="match status" value="1"/>
</dbReference>
<dbReference type="InterPro" id="IPR003789">
    <property type="entry name" value="Asn/Gln_tRNA_amidoTrase-B-like"/>
</dbReference>
<dbReference type="PANTHER" id="PTHR11659:SF0">
    <property type="entry name" value="GLUTAMYL-TRNA(GLN) AMIDOTRANSFERASE SUBUNIT B, MITOCHONDRIAL"/>
    <property type="match status" value="1"/>
</dbReference>
<comment type="similarity">
    <text evidence="1 10">Belongs to the GatB/GatE family. GatB subfamily.</text>
</comment>
<evidence type="ECO:0000256" key="5">
    <source>
        <dbReference type="ARBA" id="ARBA00022840"/>
    </source>
</evidence>
<dbReference type="NCBIfam" id="NF004014">
    <property type="entry name" value="PRK05477.1-4"/>
    <property type="match status" value="1"/>
</dbReference>
<evidence type="ECO:0000256" key="8">
    <source>
        <dbReference type="ARBA" id="ARBA00047380"/>
    </source>
</evidence>
<evidence type="ECO:0000256" key="1">
    <source>
        <dbReference type="ARBA" id="ARBA00005306"/>
    </source>
</evidence>
<comment type="catalytic activity">
    <reaction evidence="9 10">
        <text>L-glutamyl-tRNA(Gln) + L-glutamine + ATP + H2O = L-glutaminyl-tRNA(Gln) + L-glutamate + ADP + phosphate + H(+)</text>
        <dbReference type="Rhea" id="RHEA:17521"/>
        <dbReference type="Rhea" id="RHEA-COMP:9681"/>
        <dbReference type="Rhea" id="RHEA-COMP:9684"/>
        <dbReference type="ChEBI" id="CHEBI:15377"/>
        <dbReference type="ChEBI" id="CHEBI:15378"/>
        <dbReference type="ChEBI" id="CHEBI:29985"/>
        <dbReference type="ChEBI" id="CHEBI:30616"/>
        <dbReference type="ChEBI" id="CHEBI:43474"/>
        <dbReference type="ChEBI" id="CHEBI:58359"/>
        <dbReference type="ChEBI" id="CHEBI:78520"/>
        <dbReference type="ChEBI" id="CHEBI:78521"/>
        <dbReference type="ChEBI" id="CHEBI:456216"/>
    </reaction>
</comment>
<organism evidence="12 13">
    <name type="scientific">Candidatus Shapirobacteria bacterium CG10_big_fil_rev_8_21_14_0_10_38_14</name>
    <dbReference type="NCBI Taxonomy" id="1974483"/>
    <lineage>
        <taxon>Bacteria</taxon>
        <taxon>Candidatus Shapironibacteriota</taxon>
    </lineage>
</organism>
<proteinExistence type="inferred from homology"/>
<name>A0A2M8L5J4_9BACT</name>
<dbReference type="InterPro" id="IPR023168">
    <property type="entry name" value="GatB_Yqey_C_2"/>
</dbReference>
<dbReference type="InterPro" id="IPR006075">
    <property type="entry name" value="Asn/Gln-tRNA_Trfase_suB/E_cat"/>
</dbReference>
<dbReference type="GO" id="GO:0005524">
    <property type="term" value="F:ATP binding"/>
    <property type="evidence" value="ECO:0007669"/>
    <property type="project" value="UniProtKB-KW"/>
</dbReference>
<keyword evidence="6 10" id="KW-0648">Protein biosynthesis</keyword>
<gene>
    <name evidence="10" type="primary">gatB</name>
    <name evidence="12" type="ORF">COU96_01800</name>
</gene>
<dbReference type="SUPFAM" id="SSF55931">
    <property type="entry name" value="Glutamine synthetase/guanido kinase"/>
    <property type="match status" value="1"/>
</dbReference>
<keyword evidence="5 10" id="KW-0067">ATP-binding</keyword>
<evidence type="ECO:0000256" key="3">
    <source>
        <dbReference type="ARBA" id="ARBA00022598"/>
    </source>
</evidence>
<dbReference type="InterPro" id="IPR014746">
    <property type="entry name" value="Gln_synth/guanido_kin_cat_dom"/>
</dbReference>
<dbReference type="InterPro" id="IPR042114">
    <property type="entry name" value="GatB_C_1"/>
</dbReference>
<dbReference type="FunFam" id="1.10.10.410:FF:000001">
    <property type="entry name" value="Aspartyl/glutamyl-tRNA(Asn/Gln) amidotransferase subunit B"/>
    <property type="match status" value="1"/>
</dbReference>
<dbReference type="Pfam" id="PF02934">
    <property type="entry name" value="GatB_N"/>
    <property type="match status" value="1"/>
</dbReference>
<dbReference type="EMBL" id="PFEL01000065">
    <property type="protein sequence ID" value="PJE69072.1"/>
    <property type="molecule type" value="Genomic_DNA"/>
</dbReference>
<dbReference type="PANTHER" id="PTHR11659">
    <property type="entry name" value="GLUTAMYL-TRNA GLN AMIDOTRANSFERASE SUBUNIT B MITOCHONDRIAL AND PROKARYOTIC PET112-RELATED"/>
    <property type="match status" value="1"/>
</dbReference>
<dbReference type="InterPro" id="IPR018027">
    <property type="entry name" value="Asn/Gln_amidotransferase"/>
</dbReference>
<evidence type="ECO:0000256" key="9">
    <source>
        <dbReference type="ARBA" id="ARBA00047913"/>
    </source>
</evidence>
<dbReference type="Proteomes" id="UP000229500">
    <property type="component" value="Unassembled WGS sequence"/>
</dbReference>
<dbReference type="GO" id="GO:0006412">
    <property type="term" value="P:translation"/>
    <property type="evidence" value="ECO:0007669"/>
    <property type="project" value="UniProtKB-UniRule"/>
</dbReference>
<comment type="subunit">
    <text evidence="2 10">Heterotrimer of A, B and C subunits.</text>
</comment>
<dbReference type="Pfam" id="PF02637">
    <property type="entry name" value="GatB_Yqey"/>
    <property type="match status" value="1"/>
</dbReference>
<dbReference type="EC" id="6.3.5.-" evidence="10"/>
<sequence>MSLQPIIGLEIHVELKTKAKMFCGCSAEYFNHQPNTHCCPICLGLPGALPVANQKAIRWTVMAGLALNCQIPLFSKFDRKNYFYPDLAKGYQISQYDQPLSQNGQLGKVRIRRVHLEEDTAKMVHHSQNTLIDFNRSGVPLMEVVTEPDIHSSQEAKNFLKKLQLIIRHLGASDCDMEKGSMRLEANISLKSGQGTELPNYKVEVKNLNSFRFVEKAINYEIKRQIKLLKKGQKPIQETRGWDETKQITYSQRIKEEAQDYRYFPEPDLPPIRWTKQQIATVKSHLPELPDQKIARFSKNFGLSDYQAQILIGDQKKTNYFEKAASLAKKHQLAVKEVANIIINKRINIDKTSPKQLIKILLQEQAKPKISETKLKQIVKQIIKKNQKAVEDYKKGKKGVIEFLLGQVMVATHGQADPNQARQLIKEGLK</sequence>
<dbReference type="GO" id="GO:0070681">
    <property type="term" value="P:glutaminyl-tRNAGln biosynthesis via transamidation"/>
    <property type="evidence" value="ECO:0007669"/>
    <property type="project" value="TreeGrafter"/>
</dbReference>